<evidence type="ECO:0000256" key="1">
    <source>
        <dbReference type="ARBA" id="ARBA00010552"/>
    </source>
</evidence>
<dbReference type="NCBIfam" id="TIGR00004">
    <property type="entry name" value="Rid family detoxifying hydrolase"/>
    <property type="match status" value="1"/>
</dbReference>
<name>A0AAI8VBE9_9PEZI</name>
<dbReference type="CDD" id="cd00448">
    <property type="entry name" value="YjgF_YER057c_UK114_family"/>
    <property type="match status" value="1"/>
</dbReference>
<comment type="similarity">
    <text evidence="1">Belongs to the RutC family.</text>
</comment>
<comment type="caution">
    <text evidence="2">The sequence shown here is derived from an EMBL/GenBank/DDBJ whole genome shotgun (WGS) entry which is preliminary data.</text>
</comment>
<gene>
    <name evidence="2" type="ORF">KHLLAP_LOCUS2298</name>
</gene>
<organism evidence="2 3">
    <name type="scientific">Anthostomella pinea</name>
    <dbReference type="NCBI Taxonomy" id="933095"/>
    <lineage>
        <taxon>Eukaryota</taxon>
        <taxon>Fungi</taxon>
        <taxon>Dikarya</taxon>
        <taxon>Ascomycota</taxon>
        <taxon>Pezizomycotina</taxon>
        <taxon>Sordariomycetes</taxon>
        <taxon>Xylariomycetidae</taxon>
        <taxon>Xylariales</taxon>
        <taxon>Xylariaceae</taxon>
        <taxon>Anthostomella</taxon>
    </lineage>
</organism>
<dbReference type="GO" id="GO:0005739">
    <property type="term" value="C:mitochondrion"/>
    <property type="evidence" value="ECO:0007669"/>
    <property type="project" value="TreeGrafter"/>
</dbReference>
<dbReference type="InterPro" id="IPR006056">
    <property type="entry name" value="RidA"/>
</dbReference>
<sequence>MSIASRALRLRSALSTFSCRALISAPRYSPPVTLTTLRKMSDITPITAKDAAPPAGPYSHAIKTPTAIYCSGQIPCDSQGNLVEGTIGEKTAACIGNLKAVLIAAGSSIEKVVKVNIFLADMSSFADMNKEYEKWFTTKPARSCVAVKTLPKNVDVEIECIALP</sequence>
<dbReference type="InterPro" id="IPR006175">
    <property type="entry name" value="YjgF/YER057c/UK114"/>
</dbReference>
<dbReference type="FunFam" id="3.30.1330.40:FF:000001">
    <property type="entry name" value="L-PSP family endoribonuclease"/>
    <property type="match status" value="1"/>
</dbReference>
<evidence type="ECO:0000313" key="3">
    <source>
        <dbReference type="Proteomes" id="UP001295740"/>
    </source>
</evidence>
<reference evidence="2" key="1">
    <citation type="submission" date="2023-10" db="EMBL/GenBank/DDBJ databases">
        <authorList>
            <person name="Hackl T."/>
        </authorList>
    </citation>
    <scope>NUCLEOTIDE SEQUENCE</scope>
</reference>
<dbReference type="SUPFAM" id="SSF55298">
    <property type="entry name" value="YjgF-like"/>
    <property type="match status" value="1"/>
</dbReference>
<dbReference type="PANTHER" id="PTHR11803">
    <property type="entry name" value="2-IMINOBUTANOATE/2-IMINOPROPANOATE DEAMINASE RIDA"/>
    <property type="match status" value="1"/>
</dbReference>
<dbReference type="Gene3D" id="3.30.1330.40">
    <property type="entry name" value="RutC-like"/>
    <property type="match status" value="1"/>
</dbReference>
<dbReference type="GO" id="GO:0019239">
    <property type="term" value="F:deaminase activity"/>
    <property type="evidence" value="ECO:0007669"/>
    <property type="project" value="TreeGrafter"/>
</dbReference>
<dbReference type="Proteomes" id="UP001295740">
    <property type="component" value="Unassembled WGS sequence"/>
</dbReference>
<protein>
    <submittedName>
        <fullName evidence="2">Uu.00g046830.m01.CDS01</fullName>
    </submittedName>
</protein>
<dbReference type="Pfam" id="PF01042">
    <property type="entry name" value="Ribonuc_L-PSP"/>
    <property type="match status" value="1"/>
</dbReference>
<proteinExistence type="inferred from homology"/>
<dbReference type="PROSITE" id="PS01094">
    <property type="entry name" value="UPF0076"/>
    <property type="match status" value="1"/>
</dbReference>
<dbReference type="InterPro" id="IPR035959">
    <property type="entry name" value="RutC-like_sf"/>
</dbReference>
<evidence type="ECO:0000313" key="2">
    <source>
        <dbReference type="EMBL" id="CAJ2501830.1"/>
    </source>
</evidence>
<dbReference type="GO" id="GO:0005829">
    <property type="term" value="C:cytosol"/>
    <property type="evidence" value="ECO:0007669"/>
    <property type="project" value="TreeGrafter"/>
</dbReference>
<dbReference type="PANTHER" id="PTHR11803:SF58">
    <property type="entry name" value="PROTEIN HMF1-RELATED"/>
    <property type="match status" value="1"/>
</dbReference>
<accession>A0AAI8VBE9</accession>
<dbReference type="InterPro" id="IPR019897">
    <property type="entry name" value="RidA_CS"/>
</dbReference>
<dbReference type="AlphaFoldDB" id="A0AAI8VBE9"/>
<dbReference type="EMBL" id="CAUWAG010000003">
    <property type="protein sequence ID" value="CAJ2501830.1"/>
    <property type="molecule type" value="Genomic_DNA"/>
</dbReference>
<keyword evidence="3" id="KW-1185">Reference proteome</keyword>